<dbReference type="Pfam" id="PF00642">
    <property type="entry name" value="zf-CCCH"/>
    <property type="match status" value="1"/>
</dbReference>
<keyword evidence="6" id="KW-0732">Signal</keyword>
<dbReference type="InterPro" id="IPR055256">
    <property type="entry name" value="KH_1_KHDC4/BBP-like"/>
</dbReference>
<reference evidence="8 9" key="1">
    <citation type="submission" date="2016-02" db="EMBL/GenBank/DDBJ databases">
        <title>Genome analysis of coral dinoflagellate symbionts highlights evolutionary adaptations to a symbiotic lifestyle.</title>
        <authorList>
            <person name="Aranda M."/>
            <person name="Li Y."/>
            <person name="Liew Y.J."/>
            <person name="Baumgarten S."/>
            <person name="Simakov O."/>
            <person name="Wilson M."/>
            <person name="Piel J."/>
            <person name="Ashoor H."/>
            <person name="Bougouffa S."/>
            <person name="Bajic V.B."/>
            <person name="Ryu T."/>
            <person name="Ravasi T."/>
            <person name="Bayer T."/>
            <person name="Micklem G."/>
            <person name="Kim H."/>
            <person name="Bhak J."/>
            <person name="Lajeunesse T.C."/>
            <person name="Voolstra C.R."/>
        </authorList>
    </citation>
    <scope>NUCLEOTIDE SEQUENCE [LARGE SCALE GENOMIC DNA]</scope>
    <source>
        <strain evidence="8 9">CCMP2467</strain>
    </source>
</reference>
<feature type="domain" description="C3H1-type" evidence="7">
    <location>
        <begin position="231"/>
        <end position="257"/>
    </location>
</feature>
<dbReference type="InterPro" id="IPR045868">
    <property type="entry name" value="Znf_C3H13/40"/>
</dbReference>
<dbReference type="Gene3D" id="3.30.1370.10">
    <property type="entry name" value="K Homology domain, type 1"/>
    <property type="match status" value="1"/>
</dbReference>
<gene>
    <name evidence="8" type="primary">Zc3h3</name>
    <name evidence="8" type="ORF">AK812_SmicGene9116</name>
</gene>
<dbReference type="Gene3D" id="4.10.1000.10">
    <property type="entry name" value="Zinc finger, CCCH-type"/>
    <property type="match status" value="1"/>
</dbReference>
<feature type="domain" description="C3H1-type" evidence="7">
    <location>
        <begin position="265"/>
        <end position="291"/>
    </location>
</feature>
<protein>
    <submittedName>
        <fullName evidence="8">Zinc finger CCCH domain-containing protein 3</fullName>
    </submittedName>
</protein>
<keyword evidence="1 4" id="KW-0479">Metal-binding</keyword>
<feature type="compositionally biased region" description="Basic residues" evidence="5">
    <location>
        <begin position="818"/>
        <end position="827"/>
    </location>
</feature>
<keyword evidence="2 4" id="KW-0863">Zinc-finger</keyword>
<dbReference type="SMART" id="SM00356">
    <property type="entry name" value="ZnF_C3H1"/>
    <property type="match status" value="3"/>
</dbReference>
<comment type="caution">
    <text evidence="8">The sequence shown here is derived from an EMBL/GenBank/DDBJ whole genome shotgun (WGS) entry which is preliminary data.</text>
</comment>
<evidence type="ECO:0000313" key="8">
    <source>
        <dbReference type="EMBL" id="OLQ07496.1"/>
    </source>
</evidence>
<dbReference type="Proteomes" id="UP000186817">
    <property type="component" value="Unassembled WGS sequence"/>
</dbReference>
<feature type="zinc finger region" description="C3H1-type" evidence="4">
    <location>
        <begin position="265"/>
        <end position="291"/>
    </location>
</feature>
<dbReference type="EMBL" id="LSRX01000137">
    <property type="protein sequence ID" value="OLQ07496.1"/>
    <property type="molecule type" value="Genomic_DNA"/>
</dbReference>
<dbReference type="PROSITE" id="PS50103">
    <property type="entry name" value="ZF_C3H1"/>
    <property type="match status" value="3"/>
</dbReference>
<dbReference type="GO" id="GO:0008270">
    <property type="term" value="F:zinc ion binding"/>
    <property type="evidence" value="ECO:0007669"/>
    <property type="project" value="UniProtKB-KW"/>
</dbReference>
<evidence type="ECO:0000256" key="3">
    <source>
        <dbReference type="ARBA" id="ARBA00022833"/>
    </source>
</evidence>
<feature type="zinc finger region" description="C3H1-type" evidence="4">
    <location>
        <begin position="231"/>
        <end position="257"/>
    </location>
</feature>
<dbReference type="SUPFAM" id="SSF90229">
    <property type="entry name" value="CCCH zinc finger"/>
    <property type="match status" value="1"/>
</dbReference>
<feature type="domain" description="C3H1-type" evidence="7">
    <location>
        <begin position="300"/>
        <end position="326"/>
    </location>
</feature>
<dbReference type="InterPro" id="IPR000571">
    <property type="entry name" value="Znf_CCCH"/>
</dbReference>
<dbReference type="PANTHER" id="PTHR38160:SF1">
    <property type="entry name" value="ZINC FINGER CCCH DOMAIN-CONTAINING PROTEIN 40"/>
    <property type="match status" value="1"/>
</dbReference>
<feature type="region of interest" description="Disordered" evidence="5">
    <location>
        <begin position="804"/>
        <end position="858"/>
    </location>
</feature>
<organism evidence="8 9">
    <name type="scientific">Symbiodinium microadriaticum</name>
    <name type="common">Dinoflagellate</name>
    <name type="synonym">Zooxanthella microadriatica</name>
    <dbReference type="NCBI Taxonomy" id="2951"/>
    <lineage>
        <taxon>Eukaryota</taxon>
        <taxon>Sar</taxon>
        <taxon>Alveolata</taxon>
        <taxon>Dinophyceae</taxon>
        <taxon>Suessiales</taxon>
        <taxon>Symbiodiniaceae</taxon>
        <taxon>Symbiodinium</taxon>
    </lineage>
</organism>
<feature type="zinc finger region" description="C3H1-type" evidence="4">
    <location>
        <begin position="300"/>
        <end position="326"/>
    </location>
</feature>
<feature type="region of interest" description="Disordered" evidence="5">
    <location>
        <begin position="344"/>
        <end position="371"/>
    </location>
</feature>
<evidence type="ECO:0000256" key="1">
    <source>
        <dbReference type="ARBA" id="ARBA00022723"/>
    </source>
</evidence>
<feature type="chain" id="PRO_5012525567" evidence="6">
    <location>
        <begin position="23"/>
        <end position="976"/>
    </location>
</feature>
<sequence length="976" mass="106069">MPPLYGAFKALWLVIWLHFVNGQQDATPAPAAFERFGDGECMTNAMLPIRGRSRRDLEHGECRAICNTDNCIGYTYAPCERICALHGEPELFRGLPDPERWSTKNGGGLIANTNGRCGSSCYVRKAPCQGGTLQSAGAFMNYESLTFGLTRTLECPFPHKGSVSVVCTSTGIQVAGGRCLRPCESGFVRDEYFELAVKGGARFPQPASSRGTMGSDPAMDTSSNHIVVAQLNKTKMCIQFQRGSCRESSCRFAHSLDELRAPPDLAKTAICRAFSRGMCAEADCKFAHGEQELRVSPSVYKTQLCNFFARGHCKKGERCRHAHGRAELREFQVQDENRIENDVCVDPGVDSPETFKTPKKDSVRAPPGLQPRVLQDLSNRDLGDSPDIFTTPKKAYKENMMTSPSSLPMKVPLPGQTPLTRVPGCDSPALSWPDEECDPPANQELSSEQLLAAARAAAISAQEHAAAANALQSAAALAWARAAVDPGNSVDFDPLLALLSRQTAPVIGRQEEGCLPRPAASAPKGHESKRWVLPLCRSLPARGVQFEKELSAGHVKYPPTRHGEFGAGPCPSGTLGNMTIFCNDGSAAHVLGRCGTNCPAGALRSGSATIYYSSMDHEAIWIQGCPLGWVGFVDLECSSLESSDTALKHMATWHQWLYIHSQWAMPKDNVAFGSAFFRHRAMALNAHASYNLLEGSFYLSPKLLLDQVEECFNDGAAYVSLLQELAGRGSLLCQQPRCGTTEEPALQRQVLPFCIRPPPGLELPLAQTLDEADTTLLWSSDATADLLQQDPTCSRASIHKRRVAGTKTCAPQSNQKPKSAKAAKKKQKEPLPELQPLPPGPCVGQAAQGGAGGQSGVSRKATCKFSFVGYNSEKHKDFDLVPRLIGREGCNMRAIATDDCKVRIRGRASAHCDVLRNGVAREADTPLQIALSCSSEKELEVAKQKVETLLSNISVHFYRCCRKMGWTPPAQLYKLI</sequence>
<dbReference type="AlphaFoldDB" id="A0A1Q9EJ66"/>
<dbReference type="Pfam" id="PF22675">
    <property type="entry name" value="KH-I_KHDC4-BBP"/>
    <property type="match status" value="1"/>
</dbReference>
<evidence type="ECO:0000256" key="6">
    <source>
        <dbReference type="SAM" id="SignalP"/>
    </source>
</evidence>
<dbReference type="PANTHER" id="PTHR38160">
    <property type="entry name" value="ZINC FINGER CCCH DOMAIN-CONTAINING PROTEIN 40"/>
    <property type="match status" value="1"/>
</dbReference>
<dbReference type="InterPro" id="IPR036612">
    <property type="entry name" value="KH_dom_type_1_sf"/>
</dbReference>
<evidence type="ECO:0000256" key="5">
    <source>
        <dbReference type="SAM" id="MobiDB-lite"/>
    </source>
</evidence>
<accession>A0A1Q9EJ66</accession>
<dbReference type="GO" id="GO:0003723">
    <property type="term" value="F:RNA binding"/>
    <property type="evidence" value="ECO:0007669"/>
    <property type="project" value="InterPro"/>
</dbReference>
<dbReference type="Gene3D" id="3.30.1370.210">
    <property type="match status" value="1"/>
</dbReference>
<name>A0A1Q9EJ66_SYMMI</name>
<dbReference type="InterPro" id="IPR036855">
    <property type="entry name" value="Znf_CCCH_sf"/>
</dbReference>
<evidence type="ECO:0000256" key="2">
    <source>
        <dbReference type="ARBA" id="ARBA00022771"/>
    </source>
</evidence>
<evidence type="ECO:0000256" key="4">
    <source>
        <dbReference type="PROSITE-ProRule" id="PRU00723"/>
    </source>
</evidence>
<proteinExistence type="predicted"/>
<evidence type="ECO:0000313" key="9">
    <source>
        <dbReference type="Proteomes" id="UP000186817"/>
    </source>
</evidence>
<keyword evidence="3 4" id="KW-0862">Zinc</keyword>
<dbReference type="OrthoDB" id="410307at2759"/>
<evidence type="ECO:0000259" key="7">
    <source>
        <dbReference type="PROSITE" id="PS50103"/>
    </source>
</evidence>
<dbReference type="SUPFAM" id="SSF54791">
    <property type="entry name" value="Eukaryotic type KH-domain (KH-domain type I)"/>
    <property type="match status" value="1"/>
</dbReference>
<keyword evidence="9" id="KW-1185">Reference proteome</keyword>
<feature type="signal peptide" evidence="6">
    <location>
        <begin position="1"/>
        <end position="22"/>
    </location>
</feature>